<evidence type="ECO:0000256" key="2">
    <source>
        <dbReference type="SAM" id="SignalP"/>
    </source>
</evidence>
<dbReference type="Proteomes" id="UP000243589">
    <property type="component" value="Unassembled WGS sequence"/>
</dbReference>
<organism evidence="3 4">
    <name type="scientific">Brevibacterium ravenspurgense</name>
    <dbReference type="NCBI Taxonomy" id="479117"/>
    <lineage>
        <taxon>Bacteria</taxon>
        <taxon>Bacillati</taxon>
        <taxon>Actinomycetota</taxon>
        <taxon>Actinomycetes</taxon>
        <taxon>Micrococcales</taxon>
        <taxon>Brevibacteriaceae</taxon>
        <taxon>Brevibacterium</taxon>
    </lineage>
</organism>
<reference evidence="3 4" key="1">
    <citation type="submission" date="2016-01" db="EMBL/GenBank/DDBJ databases">
        <title>Use of Whole Genome Sequencing to ascertain that Brevibacterium massiliense (Roux, Raoult 2009) is a later heterotypic synonym of Brevibacterium ravenspurgense (Mages 2008).</title>
        <authorList>
            <person name="Bernier A.-M."/>
            <person name="Burdz T."/>
            <person name="Huynh C."/>
            <person name="Pachecho A.L."/>
            <person name="Wiebe D."/>
            <person name="Bonner C."/>
            <person name="Bernard K."/>
        </authorList>
    </citation>
    <scope>NUCLEOTIDE SEQUENCE [LARGE SCALE GENOMIC DNA]</scope>
    <source>
        <strain evidence="3 4">CCUG56047</strain>
    </source>
</reference>
<name>A0A150H5J6_9MICO</name>
<evidence type="ECO:0000313" key="3">
    <source>
        <dbReference type="EMBL" id="KXZ57108.1"/>
    </source>
</evidence>
<keyword evidence="2" id="KW-0732">Signal</keyword>
<evidence type="ECO:0000313" key="4">
    <source>
        <dbReference type="Proteomes" id="UP000243589"/>
    </source>
</evidence>
<dbReference type="AlphaFoldDB" id="A0A150H5J6"/>
<dbReference type="EMBL" id="LQQC01000014">
    <property type="protein sequence ID" value="KXZ57108.1"/>
    <property type="molecule type" value="Genomic_DNA"/>
</dbReference>
<proteinExistence type="predicted"/>
<keyword evidence="4" id="KW-1185">Reference proteome</keyword>
<dbReference type="RefSeq" id="WP_062023207.1">
    <property type="nucleotide sequence ID" value="NZ_LQQC01000014.1"/>
</dbReference>
<sequence>MKLTQSLLRSAAGGLTALAATAAMVAAASPASAATNTHEYPETPALNPNLPIVKTTHKSDHIKANVLNPHPVCNALEDKRTTVYKVTDKFLPVGTISTTNNTDKAIPLTQNTSKSQSISLEVNGSQTESVSVNGGGSASKKDTTGNFGIAWELAKTIGGSASYSLSWDVGQTIGPYDVPAGKTGDATYGFRAINMIGTQQHCKSDGTWSNPTAWRAFSPIKNEVRVKIYGNASESDQTGKPTVEEKPNPKPTENTIEPDDTPVKGSDGSKPAGKQKLDLEPQITVTDGKVPGYAGIAALRVKNVGTNRYFSEDPAVAYRVDVKTEDGPEGVDRLITPGWFNGAYTQDLGFNKKTSTRSFLVTLSNPVKKGENQLIANFKFGDGKTTEGRLKNSISVTQVERAEGDKSTYNDQNVSSKDITVNDLGKPAKHKGIF</sequence>
<feature type="region of interest" description="Disordered" evidence="1">
    <location>
        <begin position="231"/>
        <end position="280"/>
    </location>
</feature>
<accession>A0A150H5J6</accession>
<gene>
    <name evidence="3" type="ORF">Bravens_02065</name>
</gene>
<evidence type="ECO:0008006" key="5">
    <source>
        <dbReference type="Google" id="ProtNLM"/>
    </source>
</evidence>
<feature type="signal peptide" evidence="2">
    <location>
        <begin position="1"/>
        <end position="33"/>
    </location>
</feature>
<comment type="caution">
    <text evidence="3">The sequence shown here is derived from an EMBL/GenBank/DDBJ whole genome shotgun (WGS) entry which is preliminary data.</text>
</comment>
<evidence type="ECO:0000256" key="1">
    <source>
        <dbReference type="SAM" id="MobiDB-lite"/>
    </source>
</evidence>
<protein>
    <recommendedName>
        <fullName evidence="5">Secreted protein</fullName>
    </recommendedName>
</protein>
<dbReference type="PATRIC" id="fig|479117.4.peg.2051"/>
<feature type="chain" id="PRO_5007562405" description="Secreted protein" evidence="2">
    <location>
        <begin position="34"/>
        <end position="434"/>
    </location>
</feature>